<name>A0ABQ0Q9A4_9PROT</name>
<organism evidence="1 2">
    <name type="scientific">Gluconobacter frateurii NRIC 0228</name>
    <dbReference type="NCBI Taxonomy" id="1307946"/>
    <lineage>
        <taxon>Bacteria</taxon>
        <taxon>Pseudomonadati</taxon>
        <taxon>Pseudomonadota</taxon>
        <taxon>Alphaproteobacteria</taxon>
        <taxon>Acetobacterales</taxon>
        <taxon>Acetobacteraceae</taxon>
        <taxon>Gluconobacter</taxon>
    </lineage>
</organism>
<comment type="caution">
    <text evidence="1">The sequence shown here is derived from an EMBL/GenBank/DDBJ whole genome shotgun (WGS) entry which is preliminary data.</text>
</comment>
<dbReference type="EMBL" id="BAQW01000004">
    <property type="protein sequence ID" value="GBR09735.1"/>
    <property type="molecule type" value="Genomic_DNA"/>
</dbReference>
<keyword evidence="2" id="KW-1185">Reference proteome</keyword>
<sequence>MVHAKPNVSTNQSNKDIVRNALEAWSRGTNAPFIALISEDIRWTIVGHSLIAGTTNGKAELNEKTNLPFVARFNRSSTKFRPVRIHGIYEDGIW</sequence>
<protein>
    <submittedName>
        <fullName evidence="1">Uncharacterized protein</fullName>
    </submittedName>
</protein>
<gene>
    <name evidence="1" type="ORF">AA0228_0780</name>
</gene>
<dbReference type="InterPro" id="IPR032710">
    <property type="entry name" value="NTF2-like_dom_sf"/>
</dbReference>
<evidence type="ECO:0000313" key="2">
    <source>
        <dbReference type="Proteomes" id="UP001061070"/>
    </source>
</evidence>
<reference evidence="1" key="1">
    <citation type="submission" date="2013-04" db="EMBL/GenBank/DDBJ databases">
        <title>The genome sequencing project of 58 acetic acid bacteria.</title>
        <authorList>
            <person name="Okamoto-Kainuma A."/>
            <person name="Ishikawa M."/>
            <person name="Umino S."/>
            <person name="Koizumi Y."/>
            <person name="Shiwa Y."/>
            <person name="Yoshikawa H."/>
            <person name="Matsutani M."/>
            <person name="Matsushita K."/>
        </authorList>
    </citation>
    <scope>NUCLEOTIDE SEQUENCE</scope>
    <source>
        <strain evidence="1">NRIC 0228</strain>
    </source>
</reference>
<dbReference type="Gene3D" id="3.10.450.50">
    <property type="match status" value="1"/>
</dbReference>
<proteinExistence type="predicted"/>
<accession>A0ABQ0Q9A4</accession>
<dbReference type="Proteomes" id="UP001061070">
    <property type="component" value="Unassembled WGS sequence"/>
</dbReference>
<evidence type="ECO:0000313" key="1">
    <source>
        <dbReference type="EMBL" id="GBR09735.1"/>
    </source>
</evidence>
<dbReference type="SUPFAM" id="SSF54427">
    <property type="entry name" value="NTF2-like"/>
    <property type="match status" value="1"/>
</dbReference>